<dbReference type="GO" id="GO:0006629">
    <property type="term" value="P:lipid metabolic process"/>
    <property type="evidence" value="ECO:0007669"/>
    <property type="project" value="InterPro"/>
</dbReference>
<proteinExistence type="predicted"/>
<accession>A0A066ZRK6</accession>
<dbReference type="GO" id="GO:0008962">
    <property type="term" value="F:phosphatidylglycerophosphatase activity"/>
    <property type="evidence" value="ECO:0007669"/>
    <property type="project" value="InterPro"/>
</dbReference>
<feature type="transmembrane region" description="Helical" evidence="1">
    <location>
        <begin position="6"/>
        <end position="24"/>
    </location>
</feature>
<dbReference type="PANTHER" id="PTHR36305:SF1">
    <property type="entry name" value="PHOSPHATIDYLGLYCEROPHOSPHATASE A"/>
    <property type="match status" value="1"/>
</dbReference>
<reference evidence="3 4" key="1">
    <citation type="submission" date="2014-04" db="EMBL/GenBank/DDBJ databases">
        <title>Draft genome sequence of Hydrogenovibrio marinus MH-110, a model organism for aerobic H2 metabolism.</title>
        <authorList>
            <person name="Cha H.J."/>
            <person name="Jo B.H."/>
            <person name="Hwang B.H."/>
        </authorList>
    </citation>
    <scope>NUCLEOTIDE SEQUENCE [LARGE SCALE GENOMIC DNA]</scope>
    <source>
        <strain evidence="3 4">MH-110</strain>
    </source>
</reference>
<dbReference type="CDD" id="cd06971">
    <property type="entry name" value="PgpA"/>
    <property type="match status" value="1"/>
</dbReference>
<evidence type="ECO:0000256" key="1">
    <source>
        <dbReference type="SAM" id="Phobius"/>
    </source>
</evidence>
<name>A0A066ZRK6_HYDMR</name>
<evidence type="ECO:0000259" key="2">
    <source>
        <dbReference type="Pfam" id="PF04608"/>
    </source>
</evidence>
<organism evidence="3 4">
    <name type="scientific">Hydrogenovibrio marinus</name>
    <dbReference type="NCBI Taxonomy" id="28885"/>
    <lineage>
        <taxon>Bacteria</taxon>
        <taxon>Pseudomonadati</taxon>
        <taxon>Pseudomonadota</taxon>
        <taxon>Gammaproteobacteria</taxon>
        <taxon>Thiotrichales</taxon>
        <taxon>Piscirickettsiaceae</taxon>
        <taxon>Hydrogenovibrio</taxon>
    </lineage>
</organism>
<dbReference type="SUPFAM" id="SSF101307">
    <property type="entry name" value="YutG-like"/>
    <property type="match status" value="1"/>
</dbReference>
<dbReference type="Pfam" id="PF04608">
    <property type="entry name" value="PgpA"/>
    <property type="match status" value="1"/>
</dbReference>
<evidence type="ECO:0000313" key="3">
    <source>
        <dbReference type="EMBL" id="KDN94909.1"/>
    </source>
</evidence>
<dbReference type="InterPro" id="IPR026037">
    <property type="entry name" value="PgpA"/>
</dbReference>
<dbReference type="EMBL" id="JMIU01000001">
    <property type="protein sequence ID" value="KDN94909.1"/>
    <property type="molecule type" value="Genomic_DNA"/>
</dbReference>
<dbReference type="InterPro" id="IPR007686">
    <property type="entry name" value="YutG/PgpA"/>
</dbReference>
<dbReference type="InterPro" id="IPR036681">
    <property type="entry name" value="PgpA-like_sf"/>
</dbReference>
<dbReference type="AlphaFoldDB" id="A0A066ZRK6"/>
<keyword evidence="1" id="KW-0472">Membrane</keyword>
<dbReference type="Proteomes" id="UP000027341">
    <property type="component" value="Unassembled WGS sequence"/>
</dbReference>
<dbReference type="PANTHER" id="PTHR36305">
    <property type="entry name" value="PHOSPHATIDYLGLYCEROPHOSPHATASE A"/>
    <property type="match status" value="1"/>
</dbReference>
<dbReference type="STRING" id="28885.EI16_00935"/>
<gene>
    <name evidence="3" type="ORF">EI16_00935</name>
</gene>
<comment type="caution">
    <text evidence="3">The sequence shown here is derived from an EMBL/GenBank/DDBJ whole genome shotgun (WGS) entry which is preliminary data.</text>
</comment>
<feature type="transmembrane region" description="Helical" evidence="1">
    <location>
        <begin position="86"/>
        <end position="111"/>
    </location>
</feature>
<sequence length="115" mass="13096">MLWNSALAWSLTVTGLFLGSFICGKSADWSGVHDHGGIVWDEFVAIWLVLLFLPEQSWQYWVFAFVAFRFFDIVKPWPISWADRKVASGLGIMLDDIIAACYSIIIIWAVFHLLA</sequence>
<keyword evidence="4" id="KW-1185">Reference proteome</keyword>
<protein>
    <recommendedName>
        <fullName evidence="2">YutG/PgpA domain-containing protein</fullName>
    </recommendedName>
</protein>
<keyword evidence="1" id="KW-0812">Transmembrane</keyword>
<feature type="domain" description="YutG/PgpA" evidence="2">
    <location>
        <begin position="7"/>
        <end position="110"/>
    </location>
</feature>
<evidence type="ECO:0000313" key="4">
    <source>
        <dbReference type="Proteomes" id="UP000027341"/>
    </source>
</evidence>
<keyword evidence="1" id="KW-1133">Transmembrane helix</keyword>